<dbReference type="PANTHER" id="PTHR30239:SF0">
    <property type="entry name" value="ACETOLACTATE SYNTHASE SMALL SUBUNIT 1, CHLOROPLASTIC"/>
    <property type="match status" value="1"/>
</dbReference>
<dbReference type="InterPro" id="IPR004789">
    <property type="entry name" value="Acetalactate_synth_ssu"/>
</dbReference>
<gene>
    <name evidence="8" type="primary">ilvH</name>
</gene>
<sequence length="179" mass="20059">MKHTLSILVEDESGVLTRICTLFARRGFNIESLAVGQTETEGIARITIVFDGTIRTMEQIVKQLNKLINILQVTNVTCVPAVERELMLIKIKINNKIRSEILEIIKIFRAKIVDLSLNALILEITGDPGKIVALKTLLDQFEIVEIARTGKIVLIRTSCVDTESLKEMNILGRIGFEPM</sequence>
<dbReference type="AlphaFoldDB" id="A0A7U0KSQ6"/>
<dbReference type="Gene3D" id="3.30.70.260">
    <property type="match status" value="1"/>
</dbReference>
<comment type="pathway">
    <text evidence="1 6">Amino-acid biosynthesis; L-isoleucine biosynthesis; L-isoleucine from 2-oxobutanoate: step 1/4.</text>
</comment>
<dbReference type="InterPro" id="IPR039557">
    <property type="entry name" value="AHAS_ACT"/>
</dbReference>
<dbReference type="InterPro" id="IPR054480">
    <property type="entry name" value="AHAS_small-like_ACT"/>
</dbReference>
<dbReference type="RefSeq" id="YP_010152878.1">
    <property type="nucleotide sequence ID" value="NC_057170.1"/>
</dbReference>
<dbReference type="GO" id="GO:1990610">
    <property type="term" value="F:acetolactate synthase regulator activity"/>
    <property type="evidence" value="ECO:0007669"/>
    <property type="project" value="UniProtKB-UniRule"/>
</dbReference>
<dbReference type="EMBL" id="MT859097">
    <property type="protein sequence ID" value="QQW50539.1"/>
    <property type="molecule type" value="Genomic_DNA"/>
</dbReference>
<keyword evidence="5 6" id="KW-0100">Branched-chain amino acid biosynthesis</keyword>
<name>A0A7U0KSQ6_OLILU</name>
<evidence type="ECO:0000259" key="7">
    <source>
        <dbReference type="PROSITE" id="PS51671"/>
    </source>
</evidence>
<evidence type="ECO:0000256" key="6">
    <source>
        <dbReference type="RuleBase" id="RU368092"/>
    </source>
</evidence>
<evidence type="ECO:0000313" key="8">
    <source>
        <dbReference type="EMBL" id="QQW50539.1"/>
    </source>
</evidence>
<dbReference type="SUPFAM" id="SSF55021">
    <property type="entry name" value="ACT-like"/>
    <property type="match status" value="2"/>
</dbReference>
<accession>A0A7U0KSQ6</accession>
<keyword evidence="8" id="KW-0934">Plastid</keyword>
<dbReference type="GO" id="GO:0005829">
    <property type="term" value="C:cytosol"/>
    <property type="evidence" value="ECO:0007669"/>
    <property type="project" value="TreeGrafter"/>
</dbReference>
<protein>
    <recommendedName>
        <fullName evidence="6">Acetolactate synthase small subunit</fullName>
        <shortName evidence="6">AHAS</shortName>
        <shortName evidence="6">ALS</shortName>
        <ecNumber evidence="6">2.2.1.6</ecNumber>
    </recommendedName>
    <alternativeName>
        <fullName evidence="6">Acetohydroxy-acid synthase small subunit</fullName>
    </alternativeName>
</protein>
<dbReference type="UniPathway" id="UPA00049">
    <property type="reaction ID" value="UER00059"/>
</dbReference>
<dbReference type="InterPro" id="IPR019455">
    <property type="entry name" value="Acetolactate_synth_ssu_C"/>
</dbReference>
<reference evidence="8" key="1">
    <citation type="journal article" date="2021" name="J. Phycol.">
        <title>Olisthodiscus represents a new class of Ochrophyta.</title>
        <authorList>
            <person name="Barcyte D."/>
            <person name="Eikrem W."/>
            <person name="Engesmo A."/>
            <person name="Seoane S."/>
            <person name="Wohlmann J."/>
            <person name="Horak A."/>
            <person name="Yurchenko T."/>
            <person name="Elias M."/>
        </authorList>
    </citation>
    <scope>NUCLEOTIDE SEQUENCE</scope>
    <source>
        <strain evidence="8">K-0444</strain>
    </source>
</reference>
<dbReference type="Pfam" id="PF10369">
    <property type="entry name" value="ALS_ss_C"/>
    <property type="match status" value="1"/>
</dbReference>
<feature type="domain" description="ACT" evidence="7">
    <location>
        <begin position="4"/>
        <end position="78"/>
    </location>
</feature>
<proteinExistence type="inferred from homology"/>
<dbReference type="NCBIfam" id="TIGR00119">
    <property type="entry name" value="acolac_sm"/>
    <property type="match status" value="1"/>
</dbReference>
<comment type="function">
    <text evidence="6">Catalyzes the conversion of 2 pyruvate molecules into acetolactate in the first common step of the biosynthetic pathway of the branched-amino acids such as leucine, isoleucine, and valine.</text>
</comment>
<dbReference type="FunFam" id="3.30.70.1150:FF:000001">
    <property type="entry name" value="Acetolactate synthase small subunit"/>
    <property type="match status" value="1"/>
</dbReference>
<comment type="pathway">
    <text evidence="2 6">Amino-acid biosynthesis; L-valine biosynthesis; L-valine from pyruvate: step 1/4.</text>
</comment>
<geneLocation type="plastid" evidence="8"/>
<dbReference type="InterPro" id="IPR002912">
    <property type="entry name" value="ACT_dom"/>
</dbReference>
<evidence type="ECO:0000256" key="4">
    <source>
        <dbReference type="ARBA" id="ARBA00022605"/>
    </source>
</evidence>
<comment type="catalytic activity">
    <reaction evidence="6">
        <text>2 pyruvate + H(+) = (2S)-2-acetolactate + CO2</text>
        <dbReference type="Rhea" id="RHEA:25249"/>
        <dbReference type="ChEBI" id="CHEBI:15361"/>
        <dbReference type="ChEBI" id="CHEBI:15378"/>
        <dbReference type="ChEBI" id="CHEBI:16526"/>
        <dbReference type="ChEBI" id="CHEBI:58476"/>
        <dbReference type="EC" id="2.2.1.6"/>
    </reaction>
</comment>
<dbReference type="Gene3D" id="3.30.70.1150">
    <property type="entry name" value="ACT-like. Chain A, domain 2"/>
    <property type="match status" value="1"/>
</dbReference>
<dbReference type="GeneID" id="67154491"/>
<dbReference type="GO" id="GO:0009099">
    <property type="term" value="P:L-valine biosynthetic process"/>
    <property type="evidence" value="ECO:0007669"/>
    <property type="project" value="UniProtKB-UniRule"/>
</dbReference>
<dbReference type="PROSITE" id="PS51671">
    <property type="entry name" value="ACT"/>
    <property type="match status" value="1"/>
</dbReference>
<evidence type="ECO:0000256" key="1">
    <source>
        <dbReference type="ARBA" id="ARBA00004974"/>
    </source>
</evidence>
<dbReference type="InterPro" id="IPR045865">
    <property type="entry name" value="ACT-like_dom_sf"/>
</dbReference>
<comment type="subunit">
    <text evidence="6">Dimer of large and small chains.</text>
</comment>
<dbReference type="GO" id="GO:0009097">
    <property type="term" value="P:isoleucine biosynthetic process"/>
    <property type="evidence" value="ECO:0007669"/>
    <property type="project" value="UniProtKB-UniRule"/>
</dbReference>
<dbReference type="GO" id="GO:0003984">
    <property type="term" value="F:acetolactate synthase activity"/>
    <property type="evidence" value="ECO:0007669"/>
    <property type="project" value="UniProtKB-UniRule"/>
</dbReference>
<evidence type="ECO:0000256" key="3">
    <source>
        <dbReference type="ARBA" id="ARBA00006341"/>
    </source>
</evidence>
<dbReference type="EC" id="2.2.1.6" evidence="6"/>
<evidence type="ECO:0000256" key="2">
    <source>
        <dbReference type="ARBA" id="ARBA00005025"/>
    </source>
</evidence>
<dbReference type="FunFam" id="3.30.70.260:FF:000001">
    <property type="entry name" value="Acetolactate synthase, small subunit"/>
    <property type="match status" value="1"/>
</dbReference>
<dbReference type="PANTHER" id="PTHR30239">
    <property type="entry name" value="ACETOLACTATE SYNTHASE SMALL SUBUNIT"/>
    <property type="match status" value="1"/>
</dbReference>
<dbReference type="Pfam" id="PF22629">
    <property type="entry name" value="ACT_AHAS_ss"/>
    <property type="match status" value="1"/>
</dbReference>
<dbReference type="UniPathway" id="UPA00047">
    <property type="reaction ID" value="UER00055"/>
</dbReference>
<dbReference type="InterPro" id="IPR027271">
    <property type="entry name" value="Acetolactate_synth/TF_NikR_C"/>
</dbReference>
<organism evidence="8">
    <name type="scientific">Olisthodiscus luteus</name>
    <name type="common">Marine phytoflagellate</name>
    <dbReference type="NCBI Taxonomy" id="83000"/>
    <lineage>
        <taxon>Eukaryota</taxon>
        <taxon>Sar</taxon>
        <taxon>Stramenopiles</taxon>
        <taxon>Ochrophyta</taxon>
        <taxon>Olisthodiscophyceae</taxon>
        <taxon>Olisthodiscaceae</taxon>
        <taxon>Olisthodiscus</taxon>
    </lineage>
</organism>
<dbReference type="CDD" id="cd04878">
    <property type="entry name" value="ACT_AHAS"/>
    <property type="match status" value="1"/>
</dbReference>
<keyword evidence="4 6" id="KW-0028">Amino-acid biosynthesis</keyword>
<dbReference type="NCBIfam" id="NF008864">
    <property type="entry name" value="PRK11895.1"/>
    <property type="match status" value="1"/>
</dbReference>
<keyword evidence="6 8" id="KW-0808">Transferase</keyword>
<comment type="similarity">
    <text evidence="3 6">Belongs to the acetolactate synthase small subunit family.</text>
</comment>
<evidence type="ECO:0000256" key="5">
    <source>
        <dbReference type="ARBA" id="ARBA00023304"/>
    </source>
</evidence>